<dbReference type="GO" id="GO:0005634">
    <property type="term" value="C:nucleus"/>
    <property type="evidence" value="ECO:0007669"/>
    <property type="project" value="UniProtKB-SubCell"/>
</dbReference>
<dbReference type="PROSITE" id="PS50071">
    <property type="entry name" value="HOMEOBOX_2"/>
    <property type="match status" value="1"/>
</dbReference>
<evidence type="ECO:0000256" key="4">
    <source>
        <dbReference type="ARBA" id="ARBA00023125"/>
    </source>
</evidence>
<name>A0A8W8KTY2_MAGGI</name>
<dbReference type="Proteomes" id="UP000005408">
    <property type="component" value="Unassembled WGS sequence"/>
</dbReference>
<evidence type="ECO:0000256" key="5">
    <source>
        <dbReference type="ARBA" id="ARBA00023155"/>
    </source>
</evidence>
<comment type="similarity">
    <text evidence="2">Belongs to the TALE/PBX homeobox family.</text>
</comment>
<dbReference type="InterPro" id="IPR008422">
    <property type="entry name" value="KN_HD"/>
</dbReference>
<evidence type="ECO:0000259" key="10">
    <source>
        <dbReference type="PROSITE" id="PS50071"/>
    </source>
</evidence>
<feature type="domain" description="PBC" evidence="11">
    <location>
        <begin position="35"/>
        <end position="231"/>
    </location>
</feature>
<feature type="region of interest" description="Disordered" evidence="9">
    <location>
        <begin position="1"/>
        <end position="36"/>
    </location>
</feature>
<keyword evidence="7 8" id="KW-0539">Nucleus</keyword>
<dbReference type="Pfam" id="PF05920">
    <property type="entry name" value="Homeobox_KN"/>
    <property type="match status" value="1"/>
</dbReference>
<evidence type="ECO:0000256" key="6">
    <source>
        <dbReference type="ARBA" id="ARBA00023163"/>
    </source>
</evidence>
<reference evidence="12" key="1">
    <citation type="submission" date="2022-08" db="UniProtKB">
        <authorList>
            <consortium name="EnsemblMetazoa"/>
        </authorList>
    </citation>
    <scope>IDENTIFICATION</scope>
    <source>
        <strain evidence="12">05x7-T-G4-1.051#20</strain>
    </source>
</reference>
<dbReference type="InterPro" id="IPR009057">
    <property type="entry name" value="Homeodomain-like_sf"/>
</dbReference>
<evidence type="ECO:0000313" key="13">
    <source>
        <dbReference type="Proteomes" id="UP000005408"/>
    </source>
</evidence>
<dbReference type="PROSITE" id="PS51978">
    <property type="entry name" value="PBC"/>
    <property type="match status" value="1"/>
</dbReference>
<feature type="compositionally biased region" description="Polar residues" evidence="9">
    <location>
        <begin position="335"/>
        <end position="365"/>
    </location>
</feature>
<dbReference type="InterPro" id="IPR001356">
    <property type="entry name" value="HD"/>
</dbReference>
<dbReference type="PANTHER" id="PTHR11850">
    <property type="entry name" value="HOMEOBOX PROTEIN TRANSCRIPTION FACTORS"/>
    <property type="match status" value="1"/>
</dbReference>
<dbReference type="InterPro" id="IPR017970">
    <property type="entry name" value="Homeobox_CS"/>
</dbReference>
<feature type="compositionally biased region" description="Low complexity" evidence="9">
    <location>
        <begin position="126"/>
        <end position="138"/>
    </location>
</feature>
<feature type="compositionally biased region" description="Polar residues" evidence="9">
    <location>
        <begin position="7"/>
        <end position="27"/>
    </location>
</feature>
<evidence type="ECO:0000256" key="7">
    <source>
        <dbReference type="ARBA" id="ARBA00023242"/>
    </source>
</evidence>
<dbReference type="EnsemblMetazoa" id="G25263.15">
    <property type="protein sequence ID" value="G25263.15:cds"/>
    <property type="gene ID" value="G25263"/>
</dbReference>
<dbReference type="InterPro" id="IPR050224">
    <property type="entry name" value="TALE_homeobox"/>
</dbReference>
<dbReference type="InterPro" id="IPR005542">
    <property type="entry name" value="PBX_PBC_dom"/>
</dbReference>
<dbReference type="CDD" id="cd00086">
    <property type="entry name" value="homeodomain"/>
    <property type="match status" value="1"/>
</dbReference>
<dbReference type="SMART" id="SM00389">
    <property type="entry name" value="HOX"/>
    <property type="match status" value="1"/>
</dbReference>
<keyword evidence="6" id="KW-0804">Transcription</keyword>
<feature type="domain" description="Homeobox" evidence="10">
    <location>
        <begin position="230"/>
        <end position="293"/>
    </location>
</feature>
<dbReference type="FunFam" id="1.10.10.60:FF:000008">
    <property type="entry name" value="Pre-B-cell leukemia transcription factor 1"/>
    <property type="match status" value="1"/>
</dbReference>
<dbReference type="GO" id="GO:0003677">
    <property type="term" value="F:DNA binding"/>
    <property type="evidence" value="ECO:0007669"/>
    <property type="project" value="UniProtKB-UniRule"/>
</dbReference>
<feature type="region of interest" description="Disordered" evidence="9">
    <location>
        <begin position="334"/>
        <end position="407"/>
    </location>
</feature>
<dbReference type="Gene3D" id="1.10.10.60">
    <property type="entry name" value="Homeodomain-like"/>
    <property type="match status" value="1"/>
</dbReference>
<dbReference type="PROSITE" id="PS00027">
    <property type="entry name" value="HOMEOBOX_1"/>
    <property type="match status" value="1"/>
</dbReference>
<evidence type="ECO:0000256" key="8">
    <source>
        <dbReference type="PROSITE-ProRule" id="PRU00108"/>
    </source>
</evidence>
<sequence>MEDGQRMYSQQGGLTNMSGNVLPQYNMGQDEPSDQRKQEIGDILQQIMTITDQSLDEAQARCRKHTLNCHRMKPALFSVLCEIKEKTVLSIRNSQEEEPPDPQLMRLDNMLIAEGVAGPEKGGGSSAAANATAAASGGQPDSAIEHSDYRAKLAQIRQIYHTELEKYEQACNEFTTHVVNLLREQSRTRPIAPKEIERMVTIIRKKFAAIEMQLKQSTCEAVMILRSRFLDARRKRRNFSKQATELLNEYFYSHLSNPYPSEEAKEELARKCGITVSQVSNWFGNKRIRYKKNITKAQEEANVYAAKSAAAHEGQGAAGYNVGGGQAGMYMNLNGGDNYQSSDNSVGDNVQNQITPHPRSQNGSPHDQKPDDSTDSWCAGAFMQGLDGEGDNYDGSSDEPGLKRPKI</sequence>
<dbReference type="Pfam" id="PF03792">
    <property type="entry name" value="PBC"/>
    <property type="match status" value="1"/>
</dbReference>
<keyword evidence="4 8" id="KW-0238">DNA-binding</keyword>
<proteinExistence type="inferred from homology"/>
<keyword evidence="5 8" id="KW-0371">Homeobox</keyword>
<evidence type="ECO:0000259" key="11">
    <source>
        <dbReference type="PROSITE" id="PS51978"/>
    </source>
</evidence>
<feature type="DNA-binding region" description="Homeobox" evidence="8">
    <location>
        <begin position="232"/>
        <end position="294"/>
    </location>
</feature>
<dbReference type="SUPFAM" id="SSF46689">
    <property type="entry name" value="Homeodomain-like"/>
    <property type="match status" value="1"/>
</dbReference>
<accession>A0A8W8KTY2</accession>
<evidence type="ECO:0000256" key="2">
    <source>
        <dbReference type="ARBA" id="ARBA00007601"/>
    </source>
</evidence>
<evidence type="ECO:0000256" key="9">
    <source>
        <dbReference type="SAM" id="MobiDB-lite"/>
    </source>
</evidence>
<evidence type="ECO:0008006" key="14">
    <source>
        <dbReference type="Google" id="ProtNLM"/>
    </source>
</evidence>
<organism evidence="12 13">
    <name type="scientific">Magallana gigas</name>
    <name type="common">Pacific oyster</name>
    <name type="synonym">Crassostrea gigas</name>
    <dbReference type="NCBI Taxonomy" id="29159"/>
    <lineage>
        <taxon>Eukaryota</taxon>
        <taxon>Metazoa</taxon>
        <taxon>Spiralia</taxon>
        <taxon>Lophotrochozoa</taxon>
        <taxon>Mollusca</taxon>
        <taxon>Bivalvia</taxon>
        <taxon>Autobranchia</taxon>
        <taxon>Pteriomorphia</taxon>
        <taxon>Ostreida</taxon>
        <taxon>Ostreoidea</taxon>
        <taxon>Ostreidae</taxon>
        <taxon>Magallana</taxon>
    </lineage>
</organism>
<evidence type="ECO:0000313" key="12">
    <source>
        <dbReference type="EnsemblMetazoa" id="G25263.15:cds"/>
    </source>
</evidence>
<keyword evidence="13" id="KW-1185">Reference proteome</keyword>
<feature type="region of interest" description="Disordered" evidence="9">
    <location>
        <begin position="116"/>
        <end position="143"/>
    </location>
</feature>
<keyword evidence="3" id="KW-0805">Transcription regulation</keyword>
<evidence type="ECO:0000256" key="1">
    <source>
        <dbReference type="ARBA" id="ARBA00004123"/>
    </source>
</evidence>
<comment type="subcellular location">
    <subcellularLocation>
        <location evidence="1 8">Nucleus</location>
    </subcellularLocation>
</comment>
<protein>
    <recommendedName>
        <fullName evidence="14">Pre-B-cell leukemia transcription factor 1</fullName>
    </recommendedName>
</protein>
<evidence type="ECO:0000256" key="3">
    <source>
        <dbReference type="ARBA" id="ARBA00023015"/>
    </source>
</evidence>
<dbReference type="AlphaFoldDB" id="A0A8W8KTY2"/>
<dbReference type="GO" id="GO:0000981">
    <property type="term" value="F:DNA-binding transcription factor activity, RNA polymerase II-specific"/>
    <property type="evidence" value="ECO:0007669"/>
    <property type="project" value="InterPro"/>
</dbReference>